<feature type="transmembrane region" description="Helical" evidence="6">
    <location>
        <begin position="44"/>
        <end position="62"/>
    </location>
</feature>
<dbReference type="AlphaFoldDB" id="A0A558HJE6"/>
<gene>
    <name evidence="7" type="ORF">FQP86_12200</name>
</gene>
<dbReference type="Pfam" id="PF01925">
    <property type="entry name" value="TauE"/>
    <property type="match status" value="1"/>
</dbReference>
<dbReference type="STRING" id="553385.GCA_000591415_00766"/>
<evidence type="ECO:0000256" key="1">
    <source>
        <dbReference type="ARBA" id="ARBA00004141"/>
    </source>
</evidence>
<evidence type="ECO:0000313" key="8">
    <source>
        <dbReference type="Proteomes" id="UP000319941"/>
    </source>
</evidence>
<comment type="similarity">
    <text evidence="2 6">Belongs to the 4-toluene sulfonate uptake permease (TSUP) (TC 2.A.102) family.</text>
</comment>
<proteinExistence type="inferred from homology"/>
<dbReference type="Proteomes" id="UP000319941">
    <property type="component" value="Unassembled WGS sequence"/>
</dbReference>
<dbReference type="InterPro" id="IPR002781">
    <property type="entry name" value="TM_pro_TauE-like"/>
</dbReference>
<feature type="transmembrane region" description="Helical" evidence="6">
    <location>
        <begin position="82"/>
        <end position="101"/>
    </location>
</feature>
<comment type="caution">
    <text evidence="7">The sequence shown here is derived from an EMBL/GenBank/DDBJ whole genome shotgun (WGS) entry which is preliminary data.</text>
</comment>
<feature type="transmembrane region" description="Helical" evidence="6">
    <location>
        <begin position="174"/>
        <end position="196"/>
    </location>
</feature>
<dbReference type="EMBL" id="VNFH01000008">
    <property type="protein sequence ID" value="TVU69211.1"/>
    <property type="molecule type" value="Genomic_DNA"/>
</dbReference>
<dbReference type="OrthoDB" id="457670at2"/>
<protein>
    <recommendedName>
        <fullName evidence="6">Probable membrane transporter protein</fullName>
    </recommendedName>
</protein>
<feature type="transmembrane region" description="Helical" evidence="6">
    <location>
        <begin position="208"/>
        <end position="227"/>
    </location>
</feature>
<keyword evidence="3 6" id="KW-0812">Transmembrane</keyword>
<evidence type="ECO:0000256" key="4">
    <source>
        <dbReference type="ARBA" id="ARBA00022989"/>
    </source>
</evidence>
<comment type="subcellular location">
    <subcellularLocation>
        <location evidence="6">Cell membrane</location>
        <topology evidence="6">Multi-pass membrane protein</topology>
    </subcellularLocation>
    <subcellularLocation>
        <location evidence="1">Membrane</location>
        <topology evidence="1">Multi-pass membrane protein</topology>
    </subcellularLocation>
</comment>
<keyword evidence="4 6" id="KW-1133">Transmembrane helix</keyword>
<keyword evidence="8" id="KW-1185">Reference proteome</keyword>
<sequence>MWWWYPLLGAVAGLIAGLFGIGGGLIIVPVLAAAFVLQGVAPDVLMHLAIGTSLATIVVTSLSSARAHHERGAVRLDWLKRLLPGLMIGTGLGVVLASALSGEVLELLFGCFVLLVALKMGLNLRIGQMAQAPGRIGQFVGGGSVGMVSALFGIGGGTVMVPMLTSWQARMTEAVGTAAAAGFPIALVAALTNIVVGWQAPGLPEHTLGYVHWGAWLGIVLVSVPFARVGARLAHALPVLLLKRMFALILAVVGLRFLFG</sequence>
<dbReference type="PANTHER" id="PTHR43483:SF3">
    <property type="entry name" value="MEMBRANE TRANSPORTER PROTEIN HI_0806-RELATED"/>
    <property type="match status" value="1"/>
</dbReference>
<evidence type="ECO:0000256" key="2">
    <source>
        <dbReference type="ARBA" id="ARBA00009142"/>
    </source>
</evidence>
<name>A0A558HJE6_9GAMM</name>
<feature type="transmembrane region" description="Helical" evidence="6">
    <location>
        <begin position="7"/>
        <end position="32"/>
    </location>
</feature>
<dbReference type="GO" id="GO:0005886">
    <property type="term" value="C:plasma membrane"/>
    <property type="evidence" value="ECO:0007669"/>
    <property type="project" value="UniProtKB-SubCell"/>
</dbReference>
<accession>A0A558HJE6</accession>
<evidence type="ECO:0000256" key="3">
    <source>
        <dbReference type="ARBA" id="ARBA00022692"/>
    </source>
</evidence>
<evidence type="ECO:0000256" key="6">
    <source>
        <dbReference type="RuleBase" id="RU363041"/>
    </source>
</evidence>
<keyword evidence="5 6" id="KW-0472">Membrane</keyword>
<keyword evidence="6" id="KW-1003">Cell membrane</keyword>
<organism evidence="7 8">
    <name type="scientific">Cobetia crustatorum</name>
    <dbReference type="NCBI Taxonomy" id="553385"/>
    <lineage>
        <taxon>Bacteria</taxon>
        <taxon>Pseudomonadati</taxon>
        <taxon>Pseudomonadota</taxon>
        <taxon>Gammaproteobacteria</taxon>
        <taxon>Oceanospirillales</taxon>
        <taxon>Halomonadaceae</taxon>
        <taxon>Cobetia</taxon>
    </lineage>
</organism>
<evidence type="ECO:0000313" key="7">
    <source>
        <dbReference type="EMBL" id="TVU69211.1"/>
    </source>
</evidence>
<reference evidence="7 8" key="1">
    <citation type="submission" date="2019-07" db="EMBL/GenBank/DDBJ databases">
        <title>Diversity of Bacteria from Kongsfjorden, Arctic.</title>
        <authorList>
            <person name="Yu Y."/>
        </authorList>
    </citation>
    <scope>NUCLEOTIDE SEQUENCE [LARGE SCALE GENOMIC DNA]</scope>
    <source>
        <strain evidence="7 8">SM1923</strain>
    </source>
</reference>
<feature type="transmembrane region" description="Helical" evidence="6">
    <location>
        <begin position="239"/>
        <end position="259"/>
    </location>
</feature>
<dbReference type="PANTHER" id="PTHR43483">
    <property type="entry name" value="MEMBRANE TRANSPORTER PROTEIN HI_0806-RELATED"/>
    <property type="match status" value="1"/>
</dbReference>
<evidence type="ECO:0000256" key="5">
    <source>
        <dbReference type="ARBA" id="ARBA00023136"/>
    </source>
</evidence>
<dbReference type="RefSeq" id="WP_088742822.1">
    <property type="nucleotide sequence ID" value="NZ_CAWOWR010000137.1"/>
</dbReference>
<feature type="transmembrane region" description="Helical" evidence="6">
    <location>
        <begin position="136"/>
        <end position="154"/>
    </location>
</feature>
<feature type="transmembrane region" description="Helical" evidence="6">
    <location>
        <begin position="107"/>
        <end position="124"/>
    </location>
</feature>